<proteinExistence type="predicted"/>
<name>A0ABS8Q629_9BURK</name>
<evidence type="ECO:0000313" key="3">
    <source>
        <dbReference type="EMBL" id="MCD2517206.1"/>
    </source>
</evidence>
<keyword evidence="4" id="KW-1185">Reference proteome</keyword>
<protein>
    <submittedName>
        <fullName evidence="3">Choice-of-anchor J domain-containing protein</fullName>
    </submittedName>
</protein>
<feature type="domain" description="Ice-binding protein C-terminal" evidence="2">
    <location>
        <begin position="192"/>
        <end position="213"/>
    </location>
</feature>
<accession>A0ABS8Q629</accession>
<dbReference type="InterPro" id="IPR013424">
    <property type="entry name" value="Ice-binding_C"/>
</dbReference>
<gene>
    <name evidence="3" type="ORF">LQ564_12900</name>
</gene>
<dbReference type="Pfam" id="PF07589">
    <property type="entry name" value="PEP-CTERM"/>
    <property type="match status" value="1"/>
</dbReference>
<keyword evidence="1" id="KW-0732">Signal</keyword>
<evidence type="ECO:0000259" key="2">
    <source>
        <dbReference type="Pfam" id="PF07589"/>
    </source>
</evidence>
<reference evidence="3" key="1">
    <citation type="submission" date="2021-11" db="EMBL/GenBank/DDBJ databases">
        <title>The complete genome of Massilia sp sp. G4R7.</title>
        <authorList>
            <person name="Liu L."/>
            <person name="Yue J."/>
            <person name="Yuan J."/>
            <person name="Yang F."/>
            <person name="Li L."/>
        </authorList>
    </citation>
    <scope>NUCLEOTIDE SEQUENCE</scope>
    <source>
        <strain evidence="3">G4R7</strain>
    </source>
</reference>
<feature type="chain" id="PRO_5045994423" evidence="1">
    <location>
        <begin position="21"/>
        <end position="215"/>
    </location>
</feature>
<comment type="caution">
    <text evidence="3">The sequence shown here is derived from an EMBL/GenBank/DDBJ whole genome shotgun (WGS) entry which is preliminary data.</text>
</comment>
<dbReference type="Gene3D" id="2.60.120.200">
    <property type="match status" value="1"/>
</dbReference>
<dbReference type="RefSeq" id="WP_231058497.1">
    <property type="nucleotide sequence ID" value="NZ_JAJNOC010000003.1"/>
</dbReference>
<dbReference type="NCBIfam" id="TIGR02595">
    <property type="entry name" value="PEP_CTERM"/>
    <property type="match status" value="1"/>
</dbReference>
<dbReference type="Proteomes" id="UP001179361">
    <property type="component" value="Unassembled WGS sequence"/>
</dbReference>
<dbReference type="NCBIfam" id="NF038128">
    <property type="entry name" value="choice_anch_J"/>
    <property type="match status" value="1"/>
</dbReference>
<evidence type="ECO:0000313" key="4">
    <source>
        <dbReference type="Proteomes" id="UP001179361"/>
    </source>
</evidence>
<feature type="signal peptide" evidence="1">
    <location>
        <begin position="1"/>
        <end position="20"/>
    </location>
</feature>
<sequence>MMKKLMLAVYCAFAMGAAQADVLLVENFDNVAALPGQGWVFENASQPPGQAPGWVQGNLGVFGAQDDENSNAYIASDFNVAADGGFIDNRLFTPLFSLEQGAVASFWLRGAIDPGFFDMVVYGYTEGSVDPLDFIARADTTAPGEWTRYTLTIAAQAGMGRLGFVHTGSQLTSNYVGLDTLRIDTLEDPAGVPEPASLLILGIGAAGLAASRRRR</sequence>
<evidence type="ECO:0000256" key="1">
    <source>
        <dbReference type="SAM" id="SignalP"/>
    </source>
</evidence>
<dbReference type="EMBL" id="JAJNOC010000003">
    <property type="protein sequence ID" value="MCD2517206.1"/>
    <property type="molecule type" value="Genomic_DNA"/>
</dbReference>
<organism evidence="3 4">
    <name type="scientific">Massilia phyllostachyos</name>
    <dbReference type="NCBI Taxonomy" id="2898585"/>
    <lineage>
        <taxon>Bacteria</taxon>
        <taxon>Pseudomonadati</taxon>
        <taxon>Pseudomonadota</taxon>
        <taxon>Betaproteobacteria</taxon>
        <taxon>Burkholderiales</taxon>
        <taxon>Oxalobacteraceae</taxon>
        <taxon>Telluria group</taxon>
        <taxon>Massilia</taxon>
    </lineage>
</organism>